<evidence type="ECO:0000259" key="2">
    <source>
        <dbReference type="Pfam" id="PF23451"/>
    </source>
</evidence>
<sequence length="173" mass="19039">MNESLTASRQPPTTKKIWALLEEVLDPEVPVLSILDLGIVRDVRVDGARITVTITPTYSGCPAMSAIGTDIRLRLLAEGYPDVVIKNQLSPAWTTDWLSEAGRRKLVEYGIAAPVPGTATGHALKLFGQDTAVRCPLCQSENTRLINQFGSTACKALYQCQDCREPFDYFKCH</sequence>
<dbReference type="PANTHER" id="PTHR42831:SF3">
    <property type="entry name" value="1,2-PHENYLACETYL-COA EPOXIDASE, SUBUNIT D-RELATED"/>
    <property type="match status" value="1"/>
</dbReference>
<gene>
    <name evidence="3" type="primary">paaJ</name>
    <name evidence="3" type="ORF">HHL22_09240</name>
</gene>
<dbReference type="PANTHER" id="PTHR42831">
    <property type="entry name" value="FE-S PROTEIN MATURATION AUXILIARY FACTOR YITW"/>
    <property type="match status" value="1"/>
</dbReference>
<dbReference type="Pfam" id="PF23451">
    <property type="entry name" value="Zn_ribbon_PaaD"/>
    <property type="match status" value="1"/>
</dbReference>
<dbReference type="InterPro" id="IPR034904">
    <property type="entry name" value="FSCA_dom_sf"/>
</dbReference>
<dbReference type="InterPro" id="IPR002744">
    <property type="entry name" value="MIP18-like"/>
</dbReference>
<dbReference type="NCBIfam" id="TIGR02159">
    <property type="entry name" value="PA_CoA_Oxy4"/>
    <property type="match status" value="1"/>
</dbReference>
<feature type="domain" description="PaaD zinc beta ribbon" evidence="2">
    <location>
        <begin position="123"/>
        <end position="171"/>
    </location>
</feature>
<dbReference type="SUPFAM" id="SSF117916">
    <property type="entry name" value="Fe-S cluster assembly (FSCA) domain-like"/>
    <property type="match status" value="1"/>
</dbReference>
<dbReference type="InterPro" id="IPR052339">
    <property type="entry name" value="Fe-S_Maturation_MIP18"/>
</dbReference>
<dbReference type="Proteomes" id="UP000559626">
    <property type="component" value="Unassembled WGS sequence"/>
</dbReference>
<dbReference type="RefSeq" id="WP_169530647.1">
    <property type="nucleotide sequence ID" value="NZ_JABBGH010000001.1"/>
</dbReference>
<organism evidence="3 4">
    <name type="scientific">Hymenobacter polaris</name>
    <dbReference type="NCBI Taxonomy" id="2682546"/>
    <lineage>
        <taxon>Bacteria</taxon>
        <taxon>Pseudomonadati</taxon>
        <taxon>Bacteroidota</taxon>
        <taxon>Cytophagia</taxon>
        <taxon>Cytophagales</taxon>
        <taxon>Hymenobacteraceae</taxon>
        <taxon>Hymenobacter</taxon>
    </lineage>
</organism>
<comment type="caution">
    <text evidence="3">The sequence shown here is derived from an EMBL/GenBank/DDBJ whole genome shotgun (WGS) entry which is preliminary data.</text>
</comment>
<evidence type="ECO:0000313" key="4">
    <source>
        <dbReference type="Proteomes" id="UP000559626"/>
    </source>
</evidence>
<proteinExistence type="predicted"/>
<evidence type="ECO:0000313" key="3">
    <source>
        <dbReference type="EMBL" id="NML65386.1"/>
    </source>
</evidence>
<dbReference type="InterPro" id="IPR056572">
    <property type="entry name" value="Zn_ribbon_PaaD"/>
</dbReference>
<dbReference type="AlphaFoldDB" id="A0A7Y0FMD2"/>
<protein>
    <submittedName>
        <fullName evidence="3">Phenylacetate-CoA oxygenase subunit PaaJ</fullName>
    </submittedName>
</protein>
<name>A0A7Y0FMD2_9BACT</name>
<dbReference type="InterPro" id="IPR011883">
    <property type="entry name" value="PaaD-like"/>
</dbReference>
<feature type="domain" description="MIP18 family-like" evidence="1">
    <location>
        <begin position="16"/>
        <end position="72"/>
    </location>
</feature>
<dbReference type="EMBL" id="JABBGH010000001">
    <property type="protein sequence ID" value="NML65386.1"/>
    <property type="molecule type" value="Genomic_DNA"/>
</dbReference>
<dbReference type="Gene3D" id="3.30.300.130">
    <property type="entry name" value="Fe-S cluster assembly (FSCA)"/>
    <property type="match status" value="1"/>
</dbReference>
<accession>A0A7Y0FMD2</accession>
<reference evidence="3 4" key="1">
    <citation type="submission" date="2020-04" db="EMBL/GenBank/DDBJ databases">
        <title>Hymenobacter polaris sp. nov., isolated from Arctic soil.</title>
        <authorList>
            <person name="Dahal R.H."/>
        </authorList>
    </citation>
    <scope>NUCLEOTIDE SEQUENCE [LARGE SCALE GENOMIC DNA]</scope>
    <source>
        <strain evidence="3 4">RP-2-7</strain>
    </source>
</reference>
<dbReference type="Pfam" id="PF01883">
    <property type="entry name" value="FeS_assembly_P"/>
    <property type="match status" value="1"/>
</dbReference>
<evidence type="ECO:0000259" key="1">
    <source>
        <dbReference type="Pfam" id="PF01883"/>
    </source>
</evidence>
<keyword evidence="4" id="KW-1185">Reference proteome</keyword>